<gene>
    <name evidence="3" type="ORF">ruthe_00593</name>
</gene>
<keyword evidence="2" id="KW-1133">Transmembrane helix</keyword>
<comment type="caution">
    <text evidence="3">The sequence shown here is derived from an EMBL/GenBank/DDBJ whole genome shotgun (WGS) entry which is preliminary data.</text>
</comment>
<feature type="transmembrane region" description="Helical" evidence="2">
    <location>
        <begin position="28"/>
        <end position="46"/>
    </location>
</feature>
<feature type="compositionally biased region" description="Low complexity" evidence="1">
    <location>
        <begin position="227"/>
        <end position="236"/>
    </location>
</feature>
<protein>
    <submittedName>
        <fullName evidence="3">Uncharacterized protein putative in bacteria</fullName>
    </submittedName>
</protein>
<accession>S9R0P3</accession>
<keyword evidence="2" id="KW-0472">Membrane</keyword>
<dbReference type="EMBL" id="AOLV01000008">
    <property type="protein sequence ID" value="EPX87196.1"/>
    <property type="molecule type" value="Genomic_DNA"/>
</dbReference>
<evidence type="ECO:0000256" key="1">
    <source>
        <dbReference type="SAM" id="MobiDB-lite"/>
    </source>
</evidence>
<sequence length="243" mass="25086">MASSNDSFIDEVSEALRRDRMARWLRRWGWLVALLILAIVGGAGWWEWHKARQQALAELRGDTLLAALGMSDGAGRLAALEAIADQGVVAALLLAAERQQQGDAAGAAAAYRSLAEAAETPPLYRDMAALKALMIEGTAADRSALEALAAPGAPFRLLALEQLALVEIATGETEAGTARLEAILSDAEAPATQQQRVDALLTALRPAAPSPDATQAEADSAGEDAVGEAAGPAAEPGTGGEGE</sequence>
<keyword evidence="4" id="KW-1185">Reference proteome</keyword>
<evidence type="ECO:0000313" key="4">
    <source>
        <dbReference type="Proteomes" id="UP000015346"/>
    </source>
</evidence>
<dbReference type="Proteomes" id="UP000015346">
    <property type="component" value="Unassembled WGS sequence"/>
</dbReference>
<proteinExistence type="predicted"/>
<dbReference type="AlphaFoldDB" id="S9R0P3"/>
<organism evidence="3 4">
    <name type="scientific">Rubellimicrobium thermophilum DSM 16684</name>
    <dbReference type="NCBI Taxonomy" id="1123069"/>
    <lineage>
        <taxon>Bacteria</taxon>
        <taxon>Pseudomonadati</taxon>
        <taxon>Pseudomonadota</taxon>
        <taxon>Alphaproteobacteria</taxon>
        <taxon>Rhodobacterales</taxon>
        <taxon>Roseobacteraceae</taxon>
        <taxon>Rubellimicrobium</taxon>
    </lineage>
</organism>
<dbReference type="RefSeq" id="WP_021096700.1">
    <property type="nucleotide sequence ID" value="NZ_KE557320.1"/>
</dbReference>
<evidence type="ECO:0000313" key="3">
    <source>
        <dbReference type="EMBL" id="EPX87196.1"/>
    </source>
</evidence>
<name>S9R0P3_9RHOB</name>
<keyword evidence="2" id="KW-0812">Transmembrane</keyword>
<dbReference type="STRING" id="1123069.ruthe_00593"/>
<feature type="region of interest" description="Disordered" evidence="1">
    <location>
        <begin position="204"/>
        <end position="243"/>
    </location>
</feature>
<dbReference type="HOGENOM" id="CLU_073302_0_0_5"/>
<dbReference type="OrthoDB" id="7173339at2"/>
<reference evidence="3 4" key="1">
    <citation type="journal article" date="2013" name="Stand. Genomic Sci.">
        <title>Genome sequence of the reddish-pigmented Rubellimicrobium thermophilum type strain (DSM 16684(T)), a member of the Roseobacter clade.</title>
        <authorList>
            <person name="Fiebig A."/>
            <person name="Riedel T."/>
            <person name="Gronow S."/>
            <person name="Petersen J."/>
            <person name="Klenk H.P."/>
            <person name="Goker M."/>
        </authorList>
    </citation>
    <scope>NUCLEOTIDE SEQUENCE [LARGE SCALE GENOMIC DNA]</scope>
    <source>
        <strain evidence="3 4">DSM 16684</strain>
    </source>
</reference>
<evidence type="ECO:0000256" key="2">
    <source>
        <dbReference type="SAM" id="Phobius"/>
    </source>
</evidence>